<evidence type="ECO:0000313" key="4">
    <source>
        <dbReference type="EMBL" id="KAG5671937.1"/>
    </source>
</evidence>
<dbReference type="Gene3D" id="3.40.50.1820">
    <property type="entry name" value="alpha/beta hydrolase"/>
    <property type="match status" value="1"/>
</dbReference>
<dbReference type="PANTHER" id="PTHR43798:SF14">
    <property type="entry name" value="SERINE HYDROLASE-LIKE PROTEIN DDB_G0286239"/>
    <property type="match status" value="1"/>
</dbReference>
<dbReference type="PANTHER" id="PTHR43798">
    <property type="entry name" value="MONOACYLGLYCEROL LIPASE"/>
    <property type="match status" value="1"/>
</dbReference>
<dbReference type="InterPro" id="IPR029058">
    <property type="entry name" value="AB_hydrolase_fold"/>
</dbReference>
<dbReference type="GO" id="GO:0016020">
    <property type="term" value="C:membrane"/>
    <property type="evidence" value="ECO:0007669"/>
    <property type="project" value="TreeGrafter"/>
</dbReference>
<evidence type="ECO:0000256" key="2">
    <source>
        <dbReference type="ARBA" id="ARBA00022801"/>
    </source>
</evidence>
<feature type="domain" description="AB hydrolase-1" evidence="3">
    <location>
        <begin position="42"/>
        <end position="137"/>
    </location>
</feature>
<protein>
    <recommendedName>
        <fullName evidence="3">AB hydrolase-1 domain-containing protein</fullName>
    </recommendedName>
</protein>
<dbReference type="Proteomes" id="UP001107558">
    <property type="component" value="Chromosome 3"/>
</dbReference>
<keyword evidence="5" id="KW-1185">Reference proteome</keyword>
<evidence type="ECO:0000256" key="1">
    <source>
        <dbReference type="ARBA" id="ARBA00008645"/>
    </source>
</evidence>
<proteinExistence type="inferred from homology"/>
<dbReference type="AlphaFoldDB" id="A0A9J6BPY3"/>
<dbReference type="GO" id="GO:0016787">
    <property type="term" value="F:hydrolase activity"/>
    <property type="evidence" value="ECO:0007669"/>
    <property type="project" value="UniProtKB-KW"/>
</dbReference>
<reference evidence="4" key="1">
    <citation type="submission" date="2021-03" db="EMBL/GenBank/DDBJ databases">
        <title>Chromosome level genome of the anhydrobiotic midge Polypedilum vanderplanki.</title>
        <authorList>
            <person name="Yoshida Y."/>
            <person name="Kikawada T."/>
            <person name="Gusev O."/>
        </authorList>
    </citation>
    <scope>NUCLEOTIDE SEQUENCE</scope>
    <source>
        <strain evidence="4">NIAS01</strain>
        <tissue evidence="4">Whole body or cell culture</tissue>
    </source>
</reference>
<evidence type="ECO:0000313" key="5">
    <source>
        <dbReference type="Proteomes" id="UP001107558"/>
    </source>
</evidence>
<comment type="similarity">
    <text evidence="1">Belongs to the AB hydrolase superfamily.</text>
</comment>
<sequence length="319" mass="37343">MEELLNFNKDIEDEFEVEEIKINLPSKGHISGKWWGDKSIRPIVCFAGWQDNAGTFDRLIPLLPREFSYLAIDLPGHGRSSWLPSKMIYHSFTYLYIIDLLLKEYKWEKISIIAHSLSSRLLFLYSAIFPDKVDIAIGFDNLKPLTLESNQEFASIRFTLDGMTIINERSQESDENPPAYTIDEMIKRIYIGSQKSVTIECAKYLLKRNIQPSRKYPGKFTFSRDNRLKYSTFPYFPHEDCLLMAKRITMPYLFITASGTPEYEKSKYTTEVIETMLMNPNFEYHMVDSNSHHFHLIEPEKIVEIVGNFIRKHRSKAHL</sequence>
<evidence type="ECO:0000259" key="3">
    <source>
        <dbReference type="Pfam" id="PF00561"/>
    </source>
</evidence>
<name>A0A9J6BPY3_POLVA</name>
<gene>
    <name evidence="4" type="ORF">PVAND_002105</name>
</gene>
<dbReference type="InterPro" id="IPR000073">
    <property type="entry name" value="AB_hydrolase_1"/>
</dbReference>
<dbReference type="OrthoDB" id="190201at2759"/>
<comment type="caution">
    <text evidence="4">The sequence shown here is derived from an EMBL/GenBank/DDBJ whole genome shotgun (WGS) entry which is preliminary data.</text>
</comment>
<dbReference type="Pfam" id="PF00561">
    <property type="entry name" value="Abhydrolase_1"/>
    <property type="match status" value="1"/>
</dbReference>
<dbReference type="InterPro" id="IPR050266">
    <property type="entry name" value="AB_hydrolase_sf"/>
</dbReference>
<organism evidence="4 5">
    <name type="scientific">Polypedilum vanderplanki</name>
    <name type="common">Sleeping chironomid midge</name>
    <dbReference type="NCBI Taxonomy" id="319348"/>
    <lineage>
        <taxon>Eukaryota</taxon>
        <taxon>Metazoa</taxon>
        <taxon>Ecdysozoa</taxon>
        <taxon>Arthropoda</taxon>
        <taxon>Hexapoda</taxon>
        <taxon>Insecta</taxon>
        <taxon>Pterygota</taxon>
        <taxon>Neoptera</taxon>
        <taxon>Endopterygota</taxon>
        <taxon>Diptera</taxon>
        <taxon>Nematocera</taxon>
        <taxon>Chironomoidea</taxon>
        <taxon>Chironomidae</taxon>
        <taxon>Chironominae</taxon>
        <taxon>Polypedilum</taxon>
        <taxon>Polypedilum</taxon>
    </lineage>
</organism>
<keyword evidence="2" id="KW-0378">Hydrolase</keyword>
<dbReference type="EMBL" id="JADBJN010000003">
    <property type="protein sequence ID" value="KAG5671937.1"/>
    <property type="molecule type" value="Genomic_DNA"/>
</dbReference>
<accession>A0A9J6BPY3</accession>
<dbReference type="SUPFAM" id="SSF53474">
    <property type="entry name" value="alpha/beta-Hydrolases"/>
    <property type="match status" value="1"/>
</dbReference>